<dbReference type="RefSeq" id="WP_114339601.1">
    <property type="nucleotide sequence ID" value="NZ_QPID01000012.1"/>
</dbReference>
<dbReference type="SMART" id="SM00842">
    <property type="entry name" value="FtsA"/>
    <property type="match status" value="1"/>
</dbReference>
<dbReference type="CDD" id="cd24049">
    <property type="entry name" value="ASKHA_NBD_PilM"/>
    <property type="match status" value="1"/>
</dbReference>
<evidence type="ECO:0000313" key="3">
    <source>
        <dbReference type="Proteomes" id="UP000252558"/>
    </source>
</evidence>
<dbReference type="InterPro" id="IPR003494">
    <property type="entry name" value="SHS2_FtsA"/>
</dbReference>
<reference evidence="2 3" key="1">
    <citation type="submission" date="2018-07" db="EMBL/GenBank/DDBJ databases">
        <title>Corallincola holothuriorum sp. nov., a new facultative anaerobe isolated from sea cucumber Apostichopus japonicus.</title>
        <authorList>
            <person name="Xia H."/>
        </authorList>
    </citation>
    <scope>NUCLEOTIDE SEQUENCE [LARGE SCALE GENOMIC DNA]</scope>
    <source>
        <strain evidence="2 3">C4</strain>
    </source>
</reference>
<dbReference type="OrthoDB" id="9773403at2"/>
<dbReference type="InterPro" id="IPR043129">
    <property type="entry name" value="ATPase_NBD"/>
</dbReference>
<dbReference type="Gene3D" id="3.30.1490.300">
    <property type="match status" value="1"/>
</dbReference>
<dbReference type="PANTHER" id="PTHR32432">
    <property type="entry name" value="CELL DIVISION PROTEIN FTSA-RELATED"/>
    <property type="match status" value="1"/>
</dbReference>
<dbReference type="GO" id="GO:0051301">
    <property type="term" value="P:cell division"/>
    <property type="evidence" value="ECO:0007669"/>
    <property type="project" value="InterPro"/>
</dbReference>
<dbReference type="InterPro" id="IPR005883">
    <property type="entry name" value="PilM"/>
</dbReference>
<name>A0A368N3H6_9GAMM</name>
<gene>
    <name evidence="2" type="ORF">DU002_16770</name>
</gene>
<dbReference type="InterPro" id="IPR050696">
    <property type="entry name" value="FtsA/MreB"/>
</dbReference>
<accession>A0A368N3H6</accession>
<comment type="caution">
    <text evidence="2">The sequence shown here is derived from an EMBL/GenBank/DDBJ whole genome shotgun (WGS) entry which is preliminary data.</text>
</comment>
<dbReference type="AlphaFoldDB" id="A0A368N3H6"/>
<proteinExistence type="predicted"/>
<dbReference type="PANTHER" id="PTHR32432:SF3">
    <property type="entry name" value="ETHANOLAMINE UTILIZATION PROTEIN EUTJ"/>
    <property type="match status" value="1"/>
</dbReference>
<dbReference type="SUPFAM" id="SSF53067">
    <property type="entry name" value="Actin-like ATPase domain"/>
    <property type="match status" value="2"/>
</dbReference>
<sequence length="359" mass="38868">MLKGFLEQQTPPMVGIDIGSNSIKAVLLSKTTDGFRLDGVAQMPVPKGAVVDHEIQDIEAVGGVIKTLRKRFDRKVRLAAAAVSGSSVMTKVIFMDAALSDNEMEEQIRIEADNLIPYALDEVSLDFETIGPNRADPTKADVLLTASRTENVEARVSALEEGNFSAKVIDVEAYALGRSVELMVGQLEGYSEKSVTAVVDIGSNMTTFSFVVDGQVVYTREQAFGGEQFTQSLMSYYGMEHAEAETAKLTGELPRNYTFEVLAPFQTSLIQQLRRTIQIFSTSSGYDKVDNLVLAGGTAQLEGIVQLLSDELGVETIVANPFSGMTLAEEIAPEAITTDAAKYAVACGLALRSFSQWHI</sequence>
<evidence type="ECO:0000313" key="2">
    <source>
        <dbReference type="EMBL" id="RCU45082.1"/>
    </source>
</evidence>
<dbReference type="Gene3D" id="3.30.420.40">
    <property type="match status" value="2"/>
</dbReference>
<evidence type="ECO:0000259" key="1">
    <source>
        <dbReference type="SMART" id="SM00842"/>
    </source>
</evidence>
<protein>
    <submittedName>
        <fullName evidence="2">Pilus assembly protein PilM</fullName>
    </submittedName>
</protein>
<keyword evidence="3" id="KW-1185">Reference proteome</keyword>
<dbReference type="PIRSF" id="PIRSF019169">
    <property type="entry name" value="PilM"/>
    <property type="match status" value="1"/>
</dbReference>
<dbReference type="NCBIfam" id="TIGR01175">
    <property type="entry name" value="pilM"/>
    <property type="match status" value="1"/>
</dbReference>
<dbReference type="EMBL" id="QPID01000012">
    <property type="protein sequence ID" value="RCU45082.1"/>
    <property type="molecule type" value="Genomic_DNA"/>
</dbReference>
<feature type="domain" description="SHS2" evidence="1">
    <location>
        <begin position="13"/>
        <end position="180"/>
    </location>
</feature>
<organism evidence="2 3">
    <name type="scientific">Corallincola holothuriorum</name>
    <dbReference type="NCBI Taxonomy" id="2282215"/>
    <lineage>
        <taxon>Bacteria</taxon>
        <taxon>Pseudomonadati</taxon>
        <taxon>Pseudomonadota</taxon>
        <taxon>Gammaproteobacteria</taxon>
        <taxon>Alteromonadales</taxon>
        <taxon>Psychromonadaceae</taxon>
        <taxon>Corallincola</taxon>
    </lineage>
</organism>
<dbReference type="Pfam" id="PF11104">
    <property type="entry name" value="PilM_2"/>
    <property type="match status" value="1"/>
</dbReference>
<dbReference type="Proteomes" id="UP000252558">
    <property type="component" value="Unassembled WGS sequence"/>
</dbReference>